<dbReference type="InterPro" id="IPR052362">
    <property type="entry name" value="HTH-GbsR_regulator"/>
</dbReference>
<dbReference type="RefSeq" id="WP_344666307.1">
    <property type="nucleotide sequence ID" value="NZ_BAAAQN010000015.1"/>
</dbReference>
<dbReference type="Pfam" id="PF12802">
    <property type="entry name" value="MarR_2"/>
    <property type="match status" value="1"/>
</dbReference>
<proteinExistence type="predicted"/>
<dbReference type="PANTHER" id="PTHR38465:SF2">
    <property type="entry name" value="HTH-TYPE TRANSCRIPTIONAL REGULATOR MMPR5"/>
    <property type="match status" value="1"/>
</dbReference>
<reference evidence="6" key="1">
    <citation type="journal article" date="2019" name="Int. J. Syst. Evol. Microbiol.">
        <title>The Global Catalogue of Microorganisms (GCM) 10K type strain sequencing project: providing services to taxonomists for standard genome sequencing and annotation.</title>
        <authorList>
            <consortium name="The Broad Institute Genomics Platform"/>
            <consortium name="The Broad Institute Genome Sequencing Center for Infectious Disease"/>
            <person name="Wu L."/>
            <person name="Ma J."/>
        </authorList>
    </citation>
    <scope>NUCLEOTIDE SEQUENCE [LARGE SCALE GENOMIC DNA]</scope>
    <source>
        <strain evidence="6">JCM 16014</strain>
    </source>
</reference>
<feature type="domain" description="HTH marR-type" evidence="4">
    <location>
        <begin position="28"/>
        <end position="88"/>
    </location>
</feature>
<gene>
    <name evidence="5" type="ORF">GCM10009839_31170</name>
</gene>
<accession>A0ABP5FLQ1</accession>
<evidence type="ECO:0000259" key="4">
    <source>
        <dbReference type="Pfam" id="PF12802"/>
    </source>
</evidence>
<keyword evidence="6" id="KW-1185">Reference proteome</keyword>
<dbReference type="InterPro" id="IPR036390">
    <property type="entry name" value="WH_DNA-bd_sf"/>
</dbReference>
<keyword evidence="1" id="KW-0805">Transcription regulation</keyword>
<comment type="caution">
    <text evidence="5">The sequence shown here is derived from an EMBL/GenBank/DDBJ whole genome shotgun (WGS) entry which is preliminary data.</text>
</comment>
<dbReference type="Gene3D" id="1.10.10.10">
    <property type="entry name" value="Winged helix-like DNA-binding domain superfamily/Winged helix DNA-binding domain"/>
    <property type="match status" value="1"/>
</dbReference>
<keyword evidence="3" id="KW-0804">Transcription</keyword>
<dbReference type="EMBL" id="BAAAQN010000015">
    <property type="protein sequence ID" value="GAA2029394.1"/>
    <property type="molecule type" value="Genomic_DNA"/>
</dbReference>
<evidence type="ECO:0000256" key="3">
    <source>
        <dbReference type="ARBA" id="ARBA00023163"/>
    </source>
</evidence>
<evidence type="ECO:0000313" key="6">
    <source>
        <dbReference type="Proteomes" id="UP001500751"/>
    </source>
</evidence>
<evidence type="ECO:0000256" key="2">
    <source>
        <dbReference type="ARBA" id="ARBA00023125"/>
    </source>
</evidence>
<name>A0ABP5FLQ1_9ACTN</name>
<dbReference type="PANTHER" id="PTHR38465">
    <property type="entry name" value="HTH-TYPE TRANSCRIPTIONAL REGULATOR MJ1563-RELATED"/>
    <property type="match status" value="1"/>
</dbReference>
<dbReference type="InterPro" id="IPR000835">
    <property type="entry name" value="HTH_MarR-typ"/>
</dbReference>
<evidence type="ECO:0000313" key="5">
    <source>
        <dbReference type="EMBL" id="GAA2029394.1"/>
    </source>
</evidence>
<sequence>MSTDQAPGPDPAQLLAYIERFASTLSDSGIPRMPARVFAALLTADDGRLTSQQLAGMLDISPAAVSGAIRYLSQVGLVTREREPGSRRDRYRVLDEVWQEAILQRDAILVRWETSLAEGVAVVGAESPAGRRLAESVVMFQFLRGELPGLLKRWYEQRAELRAAATRDDAVGRALAAHPEPHPEAEAEAHPEAEH</sequence>
<dbReference type="Proteomes" id="UP001500751">
    <property type="component" value="Unassembled WGS sequence"/>
</dbReference>
<evidence type="ECO:0000256" key="1">
    <source>
        <dbReference type="ARBA" id="ARBA00023015"/>
    </source>
</evidence>
<keyword evidence="2" id="KW-0238">DNA-binding</keyword>
<dbReference type="InterPro" id="IPR036388">
    <property type="entry name" value="WH-like_DNA-bd_sf"/>
</dbReference>
<dbReference type="SUPFAM" id="SSF46785">
    <property type="entry name" value="Winged helix' DNA-binding domain"/>
    <property type="match status" value="1"/>
</dbReference>
<organism evidence="5 6">
    <name type="scientific">Catenulispora yoronensis</name>
    <dbReference type="NCBI Taxonomy" id="450799"/>
    <lineage>
        <taxon>Bacteria</taxon>
        <taxon>Bacillati</taxon>
        <taxon>Actinomycetota</taxon>
        <taxon>Actinomycetes</taxon>
        <taxon>Catenulisporales</taxon>
        <taxon>Catenulisporaceae</taxon>
        <taxon>Catenulispora</taxon>
    </lineage>
</organism>
<protein>
    <submittedName>
        <fullName evidence="5">MarR family transcriptional regulator</fullName>
    </submittedName>
</protein>